<gene>
    <name evidence="4" type="ORF">OKA104_LOCUS48863</name>
</gene>
<name>A0A820L2L9_9BILA</name>
<evidence type="ECO:0000313" key="5">
    <source>
        <dbReference type="Proteomes" id="UP000663881"/>
    </source>
</evidence>
<dbReference type="EMBL" id="CAJOAY010021882">
    <property type="protein sequence ID" value="CAF4352168.1"/>
    <property type="molecule type" value="Genomic_DNA"/>
</dbReference>
<feature type="non-terminal residue" evidence="4">
    <location>
        <position position="59"/>
    </location>
</feature>
<dbReference type="PANTHER" id="PTHR24189">
    <property type="entry name" value="MYOTROPHIN"/>
    <property type="match status" value="1"/>
</dbReference>
<evidence type="ECO:0000256" key="3">
    <source>
        <dbReference type="PROSITE-ProRule" id="PRU00023"/>
    </source>
</evidence>
<keyword evidence="1" id="KW-0677">Repeat</keyword>
<keyword evidence="2 3" id="KW-0040">ANK repeat</keyword>
<dbReference type="AlphaFoldDB" id="A0A820L2L9"/>
<evidence type="ECO:0000256" key="1">
    <source>
        <dbReference type="ARBA" id="ARBA00022737"/>
    </source>
</evidence>
<dbReference type="Gene3D" id="1.25.40.20">
    <property type="entry name" value="Ankyrin repeat-containing domain"/>
    <property type="match status" value="1"/>
</dbReference>
<dbReference type="SUPFAM" id="SSF48403">
    <property type="entry name" value="Ankyrin repeat"/>
    <property type="match status" value="1"/>
</dbReference>
<dbReference type="PROSITE" id="PS50297">
    <property type="entry name" value="ANK_REP_REGION"/>
    <property type="match status" value="2"/>
</dbReference>
<feature type="repeat" description="ANK" evidence="3">
    <location>
        <begin position="1"/>
        <end position="29"/>
    </location>
</feature>
<comment type="caution">
    <text evidence="4">The sequence shown here is derived from an EMBL/GenBank/DDBJ whole genome shotgun (WGS) entry which is preliminary data.</text>
</comment>
<feature type="repeat" description="ANK" evidence="3">
    <location>
        <begin position="30"/>
        <end position="59"/>
    </location>
</feature>
<evidence type="ECO:0000313" key="4">
    <source>
        <dbReference type="EMBL" id="CAF4352168.1"/>
    </source>
</evidence>
<dbReference type="SMART" id="SM00248">
    <property type="entry name" value="ANK"/>
    <property type="match status" value="2"/>
</dbReference>
<feature type="non-terminal residue" evidence="4">
    <location>
        <position position="1"/>
    </location>
</feature>
<dbReference type="Proteomes" id="UP000663881">
    <property type="component" value="Unassembled WGS sequence"/>
</dbReference>
<sequence length="59" mass="6341">PLHHACERNNILCAKILLSANANIEAMDRQGMQPLHGACFYGSADTARVLIEHGANVLA</sequence>
<dbReference type="Pfam" id="PF12796">
    <property type="entry name" value="Ank_2"/>
    <property type="match status" value="1"/>
</dbReference>
<dbReference type="InterPro" id="IPR002110">
    <property type="entry name" value="Ankyrin_rpt"/>
</dbReference>
<organism evidence="4 5">
    <name type="scientific">Adineta steineri</name>
    <dbReference type="NCBI Taxonomy" id="433720"/>
    <lineage>
        <taxon>Eukaryota</taxon>
        <taxon>Metazoa</taxon>
        <taxon>Spiralia</taxon>
        <taxon>Gnathifera</taxon>
        <taxon>Rotifera</taxon>
        <taxon>Eurotatoria</taxon>
        <taxon>Bdelloidea</taxon>
        <taxon>Adinetida</taxon>
        <taxon>Adinetidae</taxon>
        <taxon>Adineta</taxon>
    </lineage>
</organism>
<protein>
    <submittedName>
        <fullName evidence="4">Uncharacterized protein</fullName>
    </submittedName>
</protein>
<dbReference type="PANTHER" id="PTHR24189:SF50">
    <property type="entry name" value="ANKYRIN REPEAT AND SOCS BOX PROTEIN 2"/>
    <property type="match status" value="1"/>
</dbReference>
<dbReference type="InterPro" id="IPR036770">
    <property type="entry name" value="Ankyrin_rpt-contain_sf"/>
</dbReference>
<accession>A0A820L2L9</accession>
<reference evidence="4" key="1">
    <citation type="submission" date="2021-02" db="EMBL/GenBank/DDBJ databases">
        <authorList>
            <person name="Nowell W R."/>
        </authorList>
    </citation>
    <scope>NUCLEOTIDE SEQUENCE</scope>
</reference>
<dbReference type="InterPro" id="IPR050745">
    <property type="entry name" value="Multifunctional_regulatory"/>
</dbReference>
<evidence type="ECO:0000256" key="2">
    <source>
        <dbReference type="ARBA" id="ARBA00023043"/>
    </source>
</evidence>
<dbReference type="PROSITE" id="PS50088">
    <property type="entry name" value="ANK_REPEAT"/>
    <property type="match status" value="2"/>
</dbReference>
<proteinExistence type="predicted"/>